<accession>A0A4R5BTY8</accession>
<evidence type="ECO:0000256" key="2">
    <source>
        <dbReference type="ARBA" id="ARBA00022692"/>
    </source>
</evidence>
<feature type="transmembrane region" description="Helical" evidence="5">
    <location>
        <begin position="39"/>
        <end position="58"/>
    </location>
</feature>
<protein>
    <submittedName>
        <fullName evidence="7">APC family permease</fullName>
    </submittedName>
</protein>
<feature type="transmembrane region" description="Helical" evidence="5">
    <location>
        <begin position="148"/>
        <end position="168"/>
    </location>
</feature>
<organism evidence="7 8">
    <name type="scientific">Saccharopolyspora karakumensis</name>
    <dbReference type="NCBI Taxonomy" id="2530386"/>
    <lineage>
        <taxon>Bacteria</taxon>
        <taxon>Bacillati</taxon>
        <taxon>Actinomycetota</taxon>
        <taxon>Actinomycetes</taxon>
        <taxon>Pseudonocardiales</taxon>
        <taxon>Pseudonocardiaceae</taxon>
        <taxon>Saccharopolyspora</taxon>
    </lineage>
</organism>
<feature type="transmembrane region" description="Helical" evidence="5">
    <location>
        <begin position="122"/>
        <end position="141"/>
    </location>
</feature>
<dbReference type="InterPro" id="IPR004841">
    <property type="entry name" value="AA-permease/SLC12A_dom"/>
</dbReference>
<evidence type="ECO:0000256" key="5">
    <source>
        <dbReference type="SAM" id="Phobius"/>
    </source>
</evidence>
<dbReference type="GO" id="GO:0016020">
    <property type="term" value="C:membrane"/>
    <property type="evidence" value="ECO:0007669"/>
    <property type="project" value="UniProtKB-SubCell"/>
</dbReference>
<evidence type="ECO:0000313" key="7">
    <source>
        <dbReference type="EMBL" id="TDD90531.1"/>
    </source>
</evidence>
<dbReference type="GO" id="GO:0055085">
    <property type="term" value="P:transmembrane transport"/>
    <property type="evidence" value="ECO:0007669"/>
    <property type="project" value="InterPro"/>
</dbReference>
<keyword evidence="2 5" id="KW-0812">Transmembrane</keyword>
<name>A0A4R5BTY8_9PSEU</name>
<evidence type="ECO:0000256" key="4">
    <source>
        <dbReference type="ARBA" id="ARBA00023136"/>
    </source>
</evidence>
<comment type="caution">
    <text evidence="7">The sequence shown here is derived from an EMBL/GenBank/DDBJ whole genome shotgun (WGS) entry which is preliminary data.</text>
</comment>
<dbReference type="AlphaFoldDB" id="A0A4R5BTY8"/>
<keyword evidence="4 5" id="KW-0472">Membrane</keyword>
<dbReference type="Gene3D" id="1.20.1740.10">
    <property type="entry name" value="Amino acid/polyamine transporter I"/>
    <property type="match status" value="1"/>
</dbReference>
<dbReference type="Proteomes" id="UP000294723">
    <property type="component" value="Unassembled WGS sequence"/>
</dbReference>
<keyword evidence="3 5" id="KW-1133">Transmembrane helix</keyword>
<evidence type="ECO:0000256" key="3">
    <source>
        <dbReference type="ARBA" id="ARBA00022989"/>
    </source>
</evidence>
<dbReference type="EMBL" id="SMLA01000008">
    <property type="protein sequence ID" value="TDD90531.1"/>
    <property type="molecule type" value="Genomic_DNA"/>
</dbReference>
<keyword evidence="8" id="KW-1185">Reference proteome</keyword>
<reference evidence="7 8" key="1">
    <citation type="submission" date="2019-03" db="EMBL/GenBank/DDBJ databases">
        <title>Draft genome sequences of novel Actinobacteria.</title>
        <authorList>
            <person name="Sahin N."/>
            <person name="Ay H."/>
            <person name="Saygin H."/>
        </authorList>
    </citation>
    <scope>NUCLEOTIDE SEQUENCE [LARGE SCALE GENOMIC DNA]</scope>
    <source>
        <strain evidence="7 8">5K548</strain>
    </source>
</reference>
<sequence>MGTVELMFTALAFNAPLAVVAGFIPVIAGFENGLGSPLLFPAMGVLLLVFSVGLNAMATRMEKPGAFYSYIARGLGRPVGLAAGFFATLTYLGLGAGTFTLMGVGAGDFAGTVLGIEDSGPWWLWALVGWAVVVALSLLNVEVSAKVLGVAMLLEVAIVATWNLRMFGDGGSDGRAVPMFSHVFDGSVTLGMLFVAMCMTGFESLQVFREETETRSGPCHARPPCSSSSCR</sequence>
<feature type="transmembrane region" description="Helical" evidence="5">
    <location>
        <begin position="79"/>
        <end position="102"/>
    </location>
</feature>
<feature type="domain" description="Amino acid permease/ SLC12A" evidence="6">
    <location>
        <begin position="26"/>
        <end position="203"/>
    </location>
</feature>
<feature type="transmembrane region" description="Helical" evidence="5">
    <location>
        <begin position="188"/>
        <end position="208"/>
    </location>
</feature>
<dbReference type="Pfam" id="PF00324">
    <property type="entry name" value="AA_permease"/>
    <property type="match status" value="1"/>
</dbReference>
<comment type="subcellular location">
    <subcellularLocation>
        <location evidence="1">Membrane</location>
        <topology evidence="1">Multi-pass membrane protein</topology>
    </subcellularLocation>
</comment>
<evidence type="ECO:0000259" key="6">
    <source>
        <dbReference type="Pfam" id="PF00324"/>
    </source>
</evidence>
<evidence type="ECO:0000256" key="1">
    <source>
        <dbReference type="ARBA" id="ARBA00004141"/>
    </source>
</evidence>
<feature type="transmembrane region" description="Helical" evidence="5">
    <location>
        <begin position="7"/>
        <end position="27"/>
    </location>
</feature>
<evidence type="ECO:0000313" key="8">
    <source>
        <dbReference type="Proteomes" id="UP000294723"/>
    </source>
</evidence>
<proteinExistence type="predicted"/>
<gene>
    <name evidence="7" type="ORF">E1202_07800</name>
</gene>